<evidence type="ECO:0000256" key="1">
    <source>
        <dbReference type="SAM" id="MobiDB-lite"/>
    </source>
</evidence>
<feature type="compositionally biased region" description="Polar residues" evidence="1">
    <location>
        <begin position="208"/>
        <end position="240"/>
    </location>
</feature>
<feature type="compositionally biased region" description="Polar residues" evidence="1">
    <location>
        <begin position="103"/>
        <end position="119"/>
    </location>
</feature>
<gene>
    <name evidence="2" type="ORF">EXIGLDRAFT_698037</name>
</gene>
<feature type="compositionally biased region" description="Low complexity" evidence="1">
    <location>
        <begin position="373"/>
        <end position="396"/>
    </location>
</feature>
<dbReference type="AlphaFoldDB" id="A0A165MU38"/>
<evidence type="ECO:0000313" key="3">
    <source>
        <dbReference type="Proteomes" id="UP000077266"/>
    </source>
</evidence>
<evidence type="ECO:0000313" key="2">
    <source>
        <dbReference type="EMBL" id="KZV99757.1"/>
    </source>
</evidence>
<protein>
    <submittedName>
        <fullName evidence="2">Uncharacterized protein</fullName>
    </submittedName>
</protein>
<feature type="compositionally biased region" description="Low complexity" evidence="1">
    <location>
        <begin position="166"/>
        <end position="184"/>
    </location>
</feature>
<organism evidence="2 3">
    <name type="scientific">Exidia glandulosa HHB12029</name>
    <dbReference type="NCBI Taxonomy" id="1314781"/>
    <lineage>
        <taxon>Eukaryota</taxon>
        <taxon>Fungi</taxon>
        <taxon>Dikarya</taxon>
        <taxon>Basidiomycota</taxon>
        <taxon>Agaricomycotina</taxon>
        <taxon>Agaricomycetes</taxon>
        <taxon>Auriculariales</taxon>
        <taxon>Exidiaceae</taxon>
        <taxon>Exidia</taxon>
    </lineage>
</organism>
<proteinExistence type="predicted"/>
<feature type="compositionally biased region" description="Pro residues" evidence="1">
    <location>
        <begin position="121"/>
        <end position="132"/>
    </location>
</feature>
<accession>A0A165MU38</accession>
<feature type="region of interest" description="Disordered" evidence="1">
    <location>
        <begin position="434"/>
        <end position="455"/>
    </location>
</feature>
<feature type="region of interest" description="Disordered" evidence="1">
    <location>
        <begin position="315"/>
        <end position="400"/>
    </location>
</feature>
<dbReference type="EMBL" id="KV425907">
    <property type="protein sequence ID" value="KZV99757.1"/>
    <property type="molecule type" value="Genomic_DNA"/>
</dbReference>
<name>A0A165MU38_EXIGL</name>
<dbReference type="OrthoDB" id="4980495at2759"/>
<feature type="compositionally biased region" description="Low complexity" evidence="1">
    <location>
        <begin position="349"/>
        <end position="359"/>
    </location>
</feature>
<reference evidence="2 3" key="1">
    <citation type="journal article" date="2016" name="Mol. Biol. Evol.">
        <title>Comparative Genomics of Early-Diverging Mushroom-Forming Fungi Provides Insights into the Origins of Lignocellulose Decay Capabilities.</title>
        <authorList>
            <person name="Nagy L.G."/>
            <person name="Riley R."/>
            <person name="Tritt A."/>
            <person name="Adam C."/>
            <person name="Daum C."/>
            <person name="Floudas D."/>
            <person name="Sun H."/>
            <person name="Yadav J.S."/>
            <person name="Pangilinan J."/>
            <person name="Larsson K.H."/>
            <person name="Matsuura K."/>
            <person name="Barry K."/>
            <person name="Labutti K."/>
            <person name="Kuo R."/>
            <person name="Ohm R.A."/>
            <person name="Bhattacharya S.S."/>
            <person name="Shirouzu T."/>
            <person name="Yoshinaga Y."/>
            <person name="Martin F.M."/>
            <person name="Grigoriev I.V."/>
            <person name="Hibbett D.S."/>
        </authorList>
    </citation>
    <scope>NUCLEOTIDE SEQUENCE [LARGE SCALE GENOMIC DNA]</scope>
    <source>
        <strain evidence="2 3">HHB12029</strain>
    </source>
</reference>
<dbReference type="Proteomes" id="UP000077266">
    <property type="component" value="Unassembled WGS sequence"/>
</dbReference>
<keyword evidence="3" id="KW-1185">Reference proteome</keyword>
<sequence>MRSKHTEEQLAWLKNHLPKYEQKTSGATRGDAKKFALDCAQTYIQLWGLPKTANGDDEKESVVKEQIYTWFKNSCARGKDARMKHQQKKNAAAQHQLYTAQHTPPQHVPYTSHTHSSYSPRPYPTHAQPPPRGYVHPSLGGGHGGHFNGLTLPPLYHNNRRPPSPTSSASGSGGTSPSIPSIAPLRPLSSWEGRDAAPPRYHPHHLPPTSSLRSSQAQTTLQTPVSPQRPSRRLSISTTPAPALEEDGLARKLILLASSNGGGLKPSDVAADVLATALGMRDVVDALFVAAGLVLDAPSPTGVKMSMLPTPVSVGGLSPRGLPPPAAMDVDDEDADADGDADEDDDQDVGGVPLSVTSPSPAPPPLSARPRSHSPSNASSASSSTAASPVTSHATTNAPSPTLEGLLRSFAHLVPHLPSDVLFELHTALRRGALVPRPSSPSTSSSSSTYRERAEVTRRLRREHVTWARVFSTCLSSSLLLGGEGERDGWIWFAKGVVRDLVRAEEEEAGWVAGAYILRALVDGGSADVANGSSHARSLTLAWEREMCKLYEERWRDVRDERRQGEMGEVVDWVRGALAV</sequence>
<feature type="compositionally biased region" description="Low complexity" evidence="1">
    <location>
        <begin position="440"/>
        <end position="449"/>
    </location>
</feature>
<feature type="region of interest" description="Disordered" evidence="1">
    <location>
        <begin position="103"/>
        <end position="242"/>
    </location>
</feature>
<feature type="compositionally biased region" description="Acidic residues" evidence="1">
    <location>
        <begin position="329"/>
        <end position="348"/>
    </location>
</feature>
<dbReference type="InParanoid" id="A0A165MU38"/>